<dbReference type="EMBL" id="CM044707">
    <property type="protein sequence ID" value="KAI5654984.1"/>
    <property type="molecule type" value="Genomic_DNA"/>
</dbReference>
<proteinExistence type="predicted"/>
<comment type="caution">
    <text evidence="1">The sequence shown here is derived from an EMBL/GenBank/DDBJ whole genome shotgun (WGS) entry which is preliminary data.</text>
</comment>
<dbReference type="Proteomes" id="UP001060085">
    <property type="component" value="Linkage Group LG07"/>
</dbReference>
<gene>
    <name evidence="1" type="ORF">M9H77_32171</name>
</gene>
<protein>
    <submittedName>
        <fullName evidence="1">Uncharacterized protein</fullName>
    </submittedName>
</protein>
<evidence type="ECO:0000313" key="2">
    <source>
        <dbReference type="Proteomes" id="UP001060085"/>
    </source>
</evidence>
<accession>A0ACC0A2I1</accession>
<sequence>MESLCFHDGNITEMIDSRTLDLRHDNNHSLQMHSSLVRRLSLERELEGHQGCVNAIAWNSDGSLLISGSDDTQINVWSYSTRKLLHSIETGHTTNIFCTKFVPETSDELVVSGAGDAEVRLFNLSRLKGRGVEGQAINPSAILQCHTRMVKKLAVEVGNPNVVWSASEDGTLRQHDFREGASCPPAGSSHQECRNILLDLRGGAKKSLADPPGKTLLLKSCDLSTSRPHLLLVGGSDAFARLYDRRMLPPLSSSQKKQPPPPCVSYFCPMHLSGHLGRANLHLTHVTFSPNSEELLLSYSGEHVYLMDVNPGNGSDMRYTSGDVAKLTSFTPILNGVELHSPASHVFFNRCNLRSHAAATLDKCRKLIQIAENALKHETNYYYGIEACNEVLDNHGNELGSKLLLESLCTRAALLLKRKWKNDVHMAIRDCHRARKLNSSSVRALLCMSEALLQLGKHKEALDFAIAAKSLAPSDSDVLEKVESVTQQIAAAEAEKTKGTDGESKSDPRSSKVLSLSDILYRSERNSEASQDGPRSEREDSDYDEELELDFETALPDEEGRDIDSNIVHGSLNLRIHRRSDSNMGTGRGNGSCESPSSSCQNENAAYQPEAVIDMKRRYVGHCNVGTDIKQASFLGQKGEYIASGSDDGRWFIWEKKTGRIVKMLQGDDAVVNCIQSHPFDCVIATSGIDMTIKIWTPTASVPSVVAGGASGPETSDILDAMEANQRRLCRTRETLLPFEILERFRMHEFTEGALHPFECTQS</sequence>
<name>A0ACC0A2I1_CATRO</name>
<reference evidence="2" key="1">
    <citation type="journal article" date="2023" name="Nat. Plants">
        <title>Single-cell RNA sequencing provides a high-resolution roadmap for understanding the multicellular compartmentation of specialized metabolism.</title>
        <authorList>
            <person name="Sun S."/>
            <person name="Shen X."/>
            <person name="Li Y."/>
            <person name="Li Y."/>
            <person name="Wang S."/>
            <person name="Li R."/>
            <person name="Zhang H."/>
            <person name="Shen G."/>
            <person name="Guo B."/>
            <person name="Wei J."/>
            <person name="Xu J."/>
            <person name="St-Pierre B."/>
            <person name="Chen S."/>
            <person name="Sun C."/>
        </authorList>
    </citation>
    <scope>NUCLEOTIDE SEQUENCE [LARGE SCALE GENOMIC DNA]</scope>
</reference>
<keyword evidence="2" id="KW-1185">Reference proteome</keyword>
<organism evidence="1 2">
    <name type="scientific">Catharanthus roseus</name>
    <name type="common">Madagascar periwinkle</name>
    <name type="synonym">Vinca rosea</name>
    <dbReference type="NCBI Taxonomy" id="4058"/>
    <lineage>
        <taxon>Eukaryota</taxon>
        <taxon>Viridiplantae</taxon>
        <taxon>Streptophyta</taxon>
        <taxon>Embryophyta</taxon>
        <taxon>Tracheophyta</taxon>
        <taxon>Spermatophyta</taxon>
        <taxon>Magnoliopsida</taxon>
        <taxon>eudicotyledons</taxon>
        <taxon>Gunneridae</taxon>
        <taxon>Pentapetalae</taxon>
        <taxon>asterids</taxon>
        <taxon>lamiids</taxon>
        <taxon>Gentianales</taxon>
        <taxon>Apocynaceae</taxon>
        <taxon>Rauvolfioideae</taxon>
        <taxon>Vinceae</taxon>
        <taxon>Catharanthinae</taxon>
        <taxon>Catharanthus</taxon>
    </lineage>
</organism>
<evidence type="ECO:0000313" key="1">
    <source>
        <dbReference type="EMBL" id="KAI5654984.1"/>
    </source>
</evidence>